<protein>
    <recommendedName>
        <fullName evidence="2">HTH araC/xylS-type domain-containing protein</fullName>
    </recommendedName>
</protein>
<dbReference type="GO" id="GO:0003700">
    <property type="term" value="F:DNA-binding transcription factor activity"/>
    <property type="evidence" value="ECO:0007669"/>
    <property type="project" value="InterPro"/>
</dbReference>
<dbReference type="AlphaFoldDB" id="A0A8J3GCA8"/>
<evidence type="ECO:0000313" key="4">
    <source>
        <dbReference type="Proteomes" id="UP000598271"/>
    </source>
</evidence>
<dbReference type="GO" id="GO:0043565">
    <property type="term" value="F:sequence-specific DNA binding"/>
    <property type="evidence" value="ECO:0007669"/>
    <property type="project" value="InterPro"/>
</dbReference>
<name>A0A8J3GCA8_9BACT</name>
<evidence type="ECO:0000259" key="2">
    <source>
        <dbReference type="PROSITE" id="PS01124"/>
    </source>
</evidence>
<sequence length="186" mass="21441">MKVQARKHEEPTNQKNDPSAGFKSKTGDPEWRTVSTNKPQHSCSENQQFISQMRRVVDATIDEQFASGNSVNFSDRISEGFGQEYDLLEALFFQIQDVSLEEYILTRKIEKTKEVLVYTDCPMPEIARLLDFDNVAHLTRILKKYTGYNFEHFVNIRREKRAIMDKAGENGGEKNEAVEVRMTAGR</sequence>
<reference evidence="3 4" key="1">
    <citation type="journal article" date="2014" name="Int. J. Syst. Evol. Microbiol.">
        <title>Complete genome sequence of Corynebacterium casei LMG S-19264T (=DSM 44701T), isolated from a smear-ripened cheese.</title>
        <authorList>
            <consortium name="US DOE Joint Genome Institute (JGI-PGF)"/>
            <person name="Walter F."/>
            <person name="Albersmeier A."/>
            <person name="Kalinowski J."/>
            <person name="Ruckert C."/>
        </authorList>
    </citation>
    <scope>NUCLEOTIDE SEQUENCE [LARGE SCALE GENOMIC DNA]</scope>
    <source>
        <strain evidence="3 4">KCTC 12866</strain>
    </source>
</reference>
<organism evidence="3 4">
    <name type="scientific">Persicitalea jodogahamensis</name>
    <dbReference type="NCBI Taxonomy" id="402147"/>
    <lineage>
        <taxon>Bacteria</taxon>
        <taxon>Pseudomonadati</taxon>
        <taxon>Bacteroidota</taxon>
        <taxon>Cytophagia</taxon>
        <taxon>Cytophagales</taxon>
        <taxon>Spirosomataceae</taxon>
        <taxon>Persicitalea</taxon>
    </lineage>
</organism>
<feature type="domain" description="HTH araC/xylS-type" evidence="2">
    <location>
        <begin position="55"/>
        <end position="156"/>
    </location>
</feature>
<proteinExistence type="predicted"/>
<evidence type="ECO:0000256" key="1">
    <source>
        <dbReference type="SAM" id="MobiDB-lite"/>
    </source>
</evidence>
<comment type="caution">
    <text evidence="3">The sequence shown here is derived from an EMBL/GenBank/DDBJ whole genome shotgun (WGS) entry which is preliminary data.</text>
</comment>
<dbReference type="Proteomes" id="UP000598271">
    <property type="component" value="Unassembled WGS sequence"/>
</dbReference>
<evidence type="ECO:0000313" key="3">
    <source>
        <dbReference type="EMBL" id="GHB87576.1"/>
    </source>
</evidence>
<dbReference type="EMBL" id="BMXF01000008">
    <property type="protein sequence ID" value="GHB87576.1"/>
    <property type="molecule type" value="Genomic_DNA"/>
</dbReference>
<feature type="compositionally biased region" description="Basic and acidic residues" evidence="1">
    <location>
        <begin position="1"/>
        <end position="12"/>
    </location>
</feature>
<feature type="region of interest" description="Disordered" evidence="1">
    <location>
        <begin position="1"/>
        <end position="44"/>
    </location>
</feature>
<dbReference type="Gene3D" id="1.10.10.60">
    <property type="entry name" value="Homeodomain-like"/>
    <property type="match status" value="1"/>
</dbReference>
<gene>
    <name evidence="3" type="ORF">GCM10007390_49380</name>
</gene>
<dbReference type="PROSITE" id="PS01124">
    <property type="entry name" value="HTH_ARAC_FAMILY_2"/>
    <property type="match status" value="1"/>
</dbReference>
<accession>A0A8J3GCA8</accession>
<dbReference type="InterPro" id="IPR018060">
    <property type="entry name" value="HTH_AraC"/>
</dbReference>
<feature type="compositionally biased region" description="Polar residues" evidence="1">
    <location>
        <begin position="33"/>
        <end position="44"/>
    </location>
</feature>
<keyword evidence="4" id="KW-1185">Reference proteome</keyword>